<organism evidence="2 3">
    <name type="scientific">Sphagnurus paluster</name>
    <dbReference type="NCBI Taxonomy" id="117069"/>
    <lineage>
        <taxon>Eukaryota</taxon>
        <taxon>Fungi</taxon>
        <taxon>Dikarya</taxon>
        <taxon>Basidiomycota</taxon>
        <taxon>Agaricomycotina</taxon>
        <taxon>Agaricomycetes</taxon>
        <taxon>Agaricomycetidae</taxon>
        <taxon>Agaricales</taxon>
        <taxon>Tricholomatineae</taxon>
        <taxon>Lyophyllaceae</taxon>
        <taxon>Sphagnurus</taxon>
    </lineage>
</organism>
<reference evidence="2" key="1">
    <citation type="submission" date="2021-02" db="EMBL/GenBank/DDBJ databases">
        <authorList>
            <person name="Nieuwenhuis M."/>
            <person name="Van De Peppel L.J.J."/>
        </authorList>
    </citation>
    <scope>NUCLEOTIDE SEQUENCE</scope>
    <source>
        <strain evidence="2">D49</strain>
    </source>
</reference>
<evidence type="ECO:0000313" key="2">
    <source>
        <dbReference type="EMBL" id="KAG5634165.1"/>
    </source>
</evidence>
<evidence type="ECO:0000313" key="3">
    <source>
        <dbReference type="Proteomes" id="UP000717328"/>
    </source>
</evidence>
<gene>
    <name evidence="2" type="ORF">H0H81_003089</name>
</gene>
<feature type="compositionally biased region" description="Basic and acidic residues" evidence="1">
    <location>
        <begin position="168"/>
        <end position="177"/>
    </location>
</feature>
<dbReference type="Proteomes" id="UP000717328">
    <property type="component" value="Unassembled WGS sequence"/>
</dbReference>
<feature type="region of interest" description="Disordered" evidence="1">
    <location>
        <begin position="163"/>
        <end position="189"/>
    </location>
</feature>
<feature type="region of interest" description="Disordered" evidence="1">
    <location>
        <begin position="1"/>
        <end position="40"/>
    </location>
</feature>
<reference evidence="2" key="2">
    <citation type="submission" date="2021-10" db="EMBL/GenBank/DDBJ databases">
        <title>Phylogenomics reveals ancestral predisposition of the termite-cultivated fungus Termitomyces towards a domesticated lifestyle.</title>
        <authorList>
            <person name="Auxier B."/>
            <person name="Grum-Grzhimaylo A."/>
            <person name="Cardenas M.E."/>
            <person name="Lodge J.D."/>
            <person name="Laessoe T."/>
            <person name="Pedersen O."/>
            <person name="Smith M.E."/>
            <person name="Kuyper T.W."/>
            <person name="Franco-Molano E.A."/>
            <person name="Baroni T.J."/>
            <person name="Aanen D.K."/>
        </authorList>
    </citation>
    <scope>NUCLEOTIDE SEQUENCE</scope>
    <source>
        <strain evidence="2">D49</strain>
    </source>
</reference>
<proteinExistence type="predicted"/>
<dbReference type="AlphaFoldDB" id="A0A9P7FRQ0"/>
<keyword evidence="3" id="KW-1185">Reference proteome</keyword>
<sequence length="189" mass="20292">MATTAATQAPAAKKHGGCPKKTPENQTSIQAPQEQTVNPIIDPSITTMHSEEDKDKEIECLRALLAAGQNTPVPATGGAAAINPITRPKGKAGNKKNGFILKDAMQLNGSCDKRAMYAAIVSHAEFPHLTKKCFPGDWASAEIIKQYLQNQCKSTRHKLKQLSAPHINDFENDKEDGQESSDGLGSDDA</sequence>
<feature type="compositionally biased region" description="Low complexity" evidence="1">
    <location>
        <begin position="1"/>
        <end position="11"/>
    </location>
</feature>
<name>A0A9P7FRQ0_9AGAR</name>
<feature type="compositionally biased region" description="Polar residues" evidence="1">
    <location>
        <begin position="24"/>
        <end position="40"/>
    </location>
</feature>
<dbReference type="EMBL" id="JABCKI010006588">
    <property type="protein sequence ID" value="KAG5634165.1"/>
    <property type="molecule type" value="Genomic_DNA"/>
</dbReference>
<accession>A0A9P7FRQ0</accession>
<protein>
    <submittedName>
        <fullName evidence="2">Uncharacterized protein</fullName>
    </submittedName>
</protein>
<comment type="caution">
    <text evidence="2">The sequence shown here is derived from an EMBL/GenBank/DDBJ whole genome shotgun (WGS) entry which is preliminary data.</text>
</comment>
<dbReference type="OrthoDB" id="3271097at2759"/>
<evidence type="ECO:0000256" key="1">
    <source>
        <dbReference type="SAM" id="MobiDB-lite"/>
    </source>
</evidence>
<feature type="compositionally biased region" description="Acidic residues" evidence="1">
    <location>
        <begin position="178"/>
        <end position="189"/>
    </location>
</feature>